<comment type="caution">
    <text evidence="1">The sequence shown here is derived from an EMBL/GenBank/DDBJ whole genome shotgun (WGS) entry which is preliminary data.</text>
</comment>
<gene>
    <name evidence="1" type="ORF">GQF03_17475</name>
</gene>
<sequence>MNEAATKVNGETILQDLNRTLQKFRAGLISEGRATKETAILNAMLRAYDVADLQKKIEALESAMGNRK</sequence>
<reference evidence="1 2" key="1">
    <citation type="journal article" date="2014" name="Int. J. Syst. Evol. Microbiol.">
        <title>Sneathiella chungangensis sp. nov., isolated from a marine sand, and emended description of the genus Sneathiella.</title>
        <authorList>
            <person name="Siamphan C."/>
            <person name="Kim H."/>
            <person name="Lee J.S."/>
            <person name="Kim W."/>
        </authorList>
    </citation>
    <scope>NUCLEOTIDE SEQUENCE [LARGE SCALE GENOMIC DNA]</scope>
    <source>
        <strain evidence="1 2">KCTC 32476</strain>
    </source>
</reference>
<dbReference type="EMBL" id="WTVA01000015">
    <property type="protein sequence ID" value="MZR24128.1"/>
    <property type="molecule type" value="Genomic_DNA"/>
</dbReference>
<proteinExistence type="predicted"/>
<evidence type="ECO:0000313" key="1">
    <source>
        <dbReference type="EMBL" id="MZR24128.1"/>
    </source>
</evidence>
<dbReference type="RefSeq" id="WP_161340586.1">
    <property type="nucleotide sequence ID" value="NZ_JBHSDG010000003.1"/>
</dbReference>
<organism evidence="1 2">
    <name type="scientific">Sneathiella chungangensis</name>
    <dbReference type="NCBI Taxonomy" id="1418234"/>
    <lineage>
        <taxon>Bacteria</taxon>
        <taxon>Pseudomonadati</taxon>
        <taxon>Pseudomonadota</taxon>
        <taxon>Alphaproteobacteria</taxon>
        <taxon>Sneathiellales</taxon>
        <taxon>Sneathiellaceae</taxon>
        <taxon>Sneathiella</taxon>
    </lineage>
</organism>
<name>A0A845MJK6_9PROT</name>
<dbReference type="AlphaFoldDB" id="A0A845MJK6"/>
<keyword evidence="2" id="KW-1185">Reference proteome</keyword>
<protein>
    <submittedName>
        <fullName evidence="1">Uncharacterized protein</fullName>
    </submittedName>
</protein>
<evidence type="ECO:0000313" key="2">
    <source>
        <dbReference type="Proteomes" id="UP000445696"/>
    </source>
</evidence>
<dbReference type="Proteomes" id="UP000445696">
    <property type="component" value="Unassembled WGS sequence"/>
</dbReference>
<accession>A0A845MJK6</accession>